<comment type="caution">
    <text evidence="1">The sequence shown here is derived from an EMBL/GenBank/DDBJ whole genome shotgun (WGS) entry which is preliminary data.</text>
</comment>
<dbReference type="PANTHER" id="PTHR33568:SF3">
    <property type="entry name" value="DNA-DIRECTED DNA POLYMERASE"/>
    <property type="match status" value="1"/>
</dbReference>
<dbReference type="InterPro" id="IPR043502">
    <property type="entry name" value="DNA/RNA_pol_sf"/>
</dbReference>
<evidence type="ECO:0000313" key="1">
    <source>
        <dbReference type="EMBL" id="CAH3146220.1"/>
    </source>
</evidence>
<proteinExistence type="predicted"/>
<sequence length="310" mass="35145">MIDYCKSDVALLKAGCEAFQQEFERQAGFNPMAKCITIASACNLYWCKHHLTPNTIAVEPLGGWRGAQVNQSLRALQWLYYQEHLIPKEGASTDRIRHVRNGGEQSVRTIANSYFVDGYDPLTRTVYEFHGCLYRGCPRCYPVRNATHYATPDRTVEELYQATLSKRMALLRAGYTVIEITLRLCTDDILEAVYTSVQDNAVKGTKTNIFVATFTTCHAQLKLYESLDTLQQQVLYYDTDSVVYKWRPGQPSIATGDFFGDMTDELDGDVITEFNYGYHTRGGKVVCKVRGFTLNVRGSAILNLRTMKEN</sequence>
<name>A0ABN8PLA3_9CNID</name>
<keyword evidence="2" id="KW-1185">Reference proteome</keyword>
<dbReference type="EMBL" id="CALNXK010000078">
    <property type="protein sequence ID" value="CAH3146220.1"/>
    <property type="molecule type" value="Genomic_DNA"/>
</dbReference>
<dbReference type="InterPro" id="IPR023211">
    <property type="entry name" value="DNA_pol_palm_dom_sf"/>
</dbReference>
<dbReference type="SUPFAM" id="SSF56672">
    <property type="entry name" value="DNA/RNA polymerases"/>
    <property type="match status" value="1"/>
</dbReference>
<feature type="non-terminal residue" evidence="1">
    <location>
        <position position="310"/>
    </location>
</feature>
<gene>
    <name evidence="1" type="ORF">PLOB_00044937</name>
</gene>
<protein>
    <recommendedName>
        <fullName evidence="3">DNA-directed DNA polymerase</fullName>
    </recommendedName>
</protein>
<evidence type="ECO:0008006" key="3">
    <source>
        <dbReference type="Google" id="ProtNLM"/>
    </source>
</evidence>
<evidence type="ECO:0000313" key="2">
    <source>
        <dbReference type="Proteomes" id="UP001159405"/>
    </source>
</evidence>
<dbReference type="Proteomes" id="UP001159405">
    <property type="component" value="Unassembled WGS sequence"/>
</dbReference>
<organism evidence="1 2">
    <name type="scientific">Porites lobata</name>
    <dbReference type="NCBI Taxonomy" id="104759"/>
    <lineage>
        <taxon>Eukaryota</taxon>
        <taxon>Metazoa</taxon>
        <taxon>Cnidaria</taxon>
        <taxon>Anthozoa</taxon>
        <taxon>Hexacorallia</taxon>
        <taxon>Scleractinia</taxon>
        <taxon>Fungiina</taxon>
        <taxon>Poritidae</taxon>
        <taxon>Porites</taxon>
    </lineage>
</organism>
<dbReference type="PANTHER" id="PTHR33568">
    <property type="entry name" value="DNA POLYMERASE"/>
    <property type="match status" value="1"/>
</dbReference>
<dbReference type="Gene3D" id="3.90.1600.10">
    <property type="entry name" value="Palm domain of DNA polymerase"/>
    <property type="match status" value="1"/>
</dbReference>
<reference evidence="1 2" key="1">
    <citation type="submission" date="2022-05" db="EMBL/GenBank/DDBJ databases">
        <authorList>
            <consortium name="Genoscope - CEA"/>
            <person name="William W."/>
        </authorList>
    </citation>
    <scope>NUCLEOTIDE SEQUENCE [LARGE SCALE GENOMIC DNA]</scope>
</reference>
<accession>A0ABN8PLA3</accession>